<evidence type="ECO:0000256" key="1">
    <source>
        <dbReference type="SAM" id="MobiDB-lite"/>
    </source>
</evidence>
<dbReference type="VEuPathDB" id="FungiDB:yc1106_07243"/>
<feature type="compositionally biased region" description="Polar residues" evidence="1">
    <location>
        <begin position="1"/>
        <end position="12"/>
    </location>
</feature>
<reference evidence="2" key="1">
    <citation type="submission" date="2021-12" db="EMBL/GenBank/DDBJ databases">
        <title>Curvularia clavata genome.</title>
        <authorList>
            <person name="Cao Y."/>
        </authorList>
    </citation>
    <scope>NUCLEOTIDE SEQUENCE</scope>
    <source>
        <strain evidence="2">Yc1106</strain>
    </source>
</reference>
<dbReference type="AlphaFoldDB" id="A0A9Q8ZEF4"/>
<proteinExistence type="predicted"/>
<sequence>MQRTSTGSSGTEQAVPPTEVDKTSTKASPRDLHSQSILRDASDISNDASRASTLISDVIRTAKTAADNALSWAEKKAVFLHSEKEKVGPYSSPATCMLSDLDAIANGILPAMPTKSQLDESTVKQGKDSQDRK</sequence>
<accession>A0A9Q8ZEF4</accession>
<feature type="compositionally biased region" description="Basic and acidic residues" evidence="1">
    <location>
        <begin position="19"/>
        <end position="33"/>
    </location>
</feature>
<dbReference type="EMBL" id="CP089278">
    <property type="protein sequence ID" value="USP79969.1"/>
    <property type="molecule type" value="Genomic_DNA"/>
</dbReference>
<protein>
    <submittedName>
        <fullName evidence="2">Uncharacterized protein</fullName>
    </submittedName>
</protein>
<keyword evidence="3" id="KW-1185">Reference proteome</keyword>
<evidence type="ECO:0000313" key="2">
    <source>
        <dbReference type="EMBL" id="USP79969.1"/>
    </source>
</evidence>
<name>A0A9Q8ZEF4_CURCL</name>
<dbReference type="Proteomes" id="UP001056012">
    <property type="component" value="Chromosome 5"/>
</dbReference>
<gene>
    <name evidence="2" type="ORF">yc1106_07243</name>
</gene>
<evidence type="ECO:0000313" key="3">
    <source>
        <dbReference type="Proteomes" id="UP001056012"/>
    </source>
</evidence>
<organism evidence="2 3">
    <name type="scientific">Curvularia clavata</name>
    <dbReference type="NCBI Taxonomy" id="95742"/>
    <lineage>
        <taxon>Eukaryota</taxon>
        <taxon>Fungi</taxon>
        <taxon>Dikarya</taxon>
        <taxon>Ascomycota</taxon>
        <taxon>Pezizomycotina</taxon>
        <taxon>Dothideomycetes</taxon>
        <taxon>Pleosporomycetidae</taxon>
        <taxon>Pleosporales</taxon>
        <taxon>Pleosporineae</taxon>
        <taxon>Pleosporaceae</taxon>
        <taxon>Curvularia</taxon>
    </lineage>
</organism>
<feature type="region of interest" description="Disordered" evidence="1">
    <location>
        <begin position="112"/>
        <end position="133"/>
    </location>
</feature>
<feature type="region of interest" description="Disordered" evidence="1">
    <location>
        <begin position="1"/>
        <end position="46"/>
    </location>
</feature>
<dbReference type="OrthoDB" id="3797550at2759"/>
<feature type="compositionally biased region" description="Basic and acidic residues" evidence="1">
    <location>
        <begin position="117"/>
        <end position="133"/>
    </location>
</feature>